<sequence length="141" mass="15621">MITKRDHKHIETAIAHAKSSEKVAGARASAVLALRGRIIAFGTNQRKSHPFQAEYGKNPEAIFLHAEINCIKNALRMGYTVDDLRKATLYVARIKKAGSAPSDPFIWGLAKPCRNGCQRCIADFGIKRVLYTTDEQKVAIL</sequence>
<dbReference type="Gene3D" id="3.40.140.10">
    <property type="entry name" value="Cytidine Deaminase, domain 2"/>
    <property type="match status" value="1"/>
</dbReference>
<evidence type="ECO:0000313" key="2">
    <source>
        <dbReference type="EMBL" id="KKM90533.1"/>
    </source>
</evidence>
<dbReference type="EMBL" id="LAZR01006660">
    <property type="protein sequence ID" value="KKM90533.1"/>
    <property type="molecule type" value="Genomic_DNA"/>
</dbReference>
<evidence type="ECO:0000259" key="1">
    <source>
        <dbReference type="PROSITE" id="PS51747"/>
    </source>
</evidence>
<dbReference type="PROSITE" id="PS51747">
    <property type="entry name" value="CYT_DCMP_DEAMINASES_2"/>
    <property type="match status" value="1"/>
</dbReference>
<accession>A0A0F9LAW7</accession>
<dbReference type="SUPFAM" id="SSF53927">
    <property type="entry name" value="Cytidine deaminase-like"/>
    <property type="match status" value="1"/>
</dbReference>
<feature type="domain" description="CMP/dCMP-type deaminase" evidence="1">
    <location>
        <begin position="4"/>
        <end position="141"/>
    </location>
</feature>
<dbReference type="GO" id="GO:0003824">
    <property type="term" value="F:catalytic activity"/>
    <property type="evidence" value="ECO:0007669"/>
    <property type="project" value="InterPro"/>
</dbReference>
<dbReference type="InterPro" id="IPR016193">
    <property type="entry name" value="Cytidine_deaminase-like"/>
</dbReference>
<proteinExistence type="predicted"/>
<comment type="caution">
    <text evidence="2">The sequence shown here is derived from an EMBL/GenBank/DDBJ whole genome shotgun (WGS) entry which is preliminary data.</text>
</comment>
<organism evidence="2">
    <name type="scientific">marine sediment metagenome</name>
    <dbReference type="NCBI Taxonomy" id="412755"/>
    <lineage>
        <taxon>unclassified sequences</taxon>
        <taxon>metagenomes</taxon>
        <taxon>ecological metagenomes</taxon>
    </lineage>
</organism>
<reference evidence="2" key="1">
    <citation type="journal article" date="2015" name="Nature">
        <title>Complex archaea that bridge the gap between prokaryotes and eukaryotes.</title>
        <authorList>
            <person name="Spang A."/>
            <person name="Saw J.H."/>
            <person name="Jorgensen S.L."/>
            <person name="Zaremba-Niedzwiedzka K."/>
            <person name="Martijn J."/>
            <person name="Lind A.E."/>
            <person name="van Eijk R."/>
            <person name="Schleper C."/>
            <person name="Guy L."/>
            <person name="Ettema T.J."/>
        </authorList>
    </citation>
    <scope>NUCLEOTIDE SEQUENCE</scope>
</reference>
<dbReference type="Pfam" id="PF00383">
    <property type="entry name" value="dCMP_cyt_deam_1"/>
    <property type="match status" value="1"/>
</dbReference>
<gene>
    <name evidence="2" type="ORF">LCGC14_1237720</name>
</gene>
<name>A0A0F9LAW7_9ZZZZ</name>
<dbReference type="InterPro" id="IPR002125">
    <property type="entry name" value="CMP_dCMP_dom"/>
</dbReference>
<protein>
    <recommendedName>
        <fullName evidence="1">CMP/dCMP-type deaminase domain-containing protein</fullName>
    </recommendedName>
</protein>
<dbReference type="AlphaFoldDB" id="A0A0F9LAW7"/>